<evidence type="ECO:0000313" key="15">
    <source>
        <dbReference type="Proteomes" id="UP000194857"/>
    </source>
</evidence>
<comment type="caution">
    <text evidence="12">The sequence shown here is derived from an EMBL/GenBank/DDBJ whole genome shotgun (WGS) entry which is preliminary data.</text>
</comment>
<dbReference type="Proteomes" id="UP000433532">
    <property type="component" value="Unassembled WGS sequence"/>
</dbReference>
<accession>A0A1S1BUB0</accession>
<dbReference type="Proteomes" id="UP000045039">
    <property type="component" value="Unassembled WGS sequence"/>
</dbReference>
<dbReference type="GO" id="GO:0005886">
    <property type="term" value="C:plasma membrane"/>
    <property type="evidence" value="ECO:0007669"/>
    <property type="project" value="UniProtKB-SubCell"/>
</dbReference>
<proteinExistence type="inferred from homology"/>
<keyword evidence="2 7" id="KW-0813">Transport</keyword>
<dbReference type="EMBL" id="WOAD01000011">
    <property type="protein sequence ID" value="MUI36349.1"/>
    <property type="molecule type" value="Genomic_DNA"/>
</dbReference>
<keyword evidence="4 7" id="KW-0812">Transmembrane</keyword>
<evidence type="ECO:0000313" key="17">
    <source>
        <dbReference type="Proteomes" id="UP000433532"/>
    </source>
</evidence>
<sequence length="272" mass="29447">MPTDTLGLAVANPVPRKRRLPGDRRRWAAGASVLALALLWWAATRFGWVDVLFLPAPEQLFEALQRLWQEGYLDASLLQHVGTSLLRVLLALGAAVLTAIPLGVLMGLNPLAGAALDPLVEFYRPIPPLAYLPLIVIWFGIGELSKVLLIYLALFAPLLIATAAGVRRVDRSRVQAVRCLGASRWQVVRYVILPSALPEVLTGLRIALGVGWSTLVAAELIAANRGLGFMVQSAAQFLATDVVVVGILLIAAIALAFELGLRWVQRRFAAWG</sequence>
<dbReference type="FunFam" id="1.10.3720.10:FF:000003">
    <property type="entry name" value="Aliphatic sulfonate ABC transporter permease"/>
    <property type="match status" value="1"/>
</dbReference>
<dbReference type="SUPFAM" id="SSF161098">
    <property type="entry name" value="MetI-like"/>
    <property type="match status" value="1"/>
</dbReference>
<dbReference type="CDD" id="cd06261">
    <property type="entry name" value="TM_PBP2"/>
    <property type="match status" value="1"/>
</dbReference>
<dbReference type="OMA" id="LIEFYRP"/>
<name>A0A0C7D1Q0_PSEAI</name>
<evidence type="ECO:0000313" key="12">
    <source>
        <dbReference type="EMBL" id="OTI57505.1"/>
    </source>
</evidence>
<dbReference type="EMBL" id="NFFZ01000017">
    <property type="protein sequence ID" value="OTI57505.1"/>
    <property type="molecule type" value="Genomic_DNA"/>
</dbReference>
<reference evidence="14" key="2">
    <citation type="submission" date="2015-06" db="EMBL/GenBank/DDBJ databases">
        <authorList>
            <person name="Radhakrishnan Rajesh"/>
            <person name="Underwood Anthony"/>
            <person name="Al-Shahib Ali"/>
        </authorList>
    </citation>
    <scope>NUCLEOTIDE SEQUENCE [LARGE SCALE GENOMIC DNA]</scope>
    <source>
        <strain evidence="14">P19_London_7_VIM_2_05_10</strain>
    </source>
</reference>
<evidence type="ECO:0000313" key="13">
    <source>
        <dbReference type="EMBL" id="RPM16321.1"/>
    </source>
</evidence>
<dbReference type="EMBL" id="WXZT01000001">
    <property type="protein sequence ID" value="MZZ10701.1"/>
    <property type="molecule type" value="Genomic_DNA"/>
</dbReference>
<organism evidence="12 15">
    <name type="scientific">Pseudomonas aeruginosa</name>
    <dbReference type="NCBI Taxonomy" id="287"/>
    <lineage>
        <taxon>Bacteria</taxon>
        <taxon>Pseudomonadati</taxon>
        <taxon>Pseudomonadota</taxon>
        <taxon>Gammaproteobacteria</taxon>
        <taxon>Pseudomonadales</taxon>
        <taxon>Pseudomonadaceae</taxon>
        <taxon>Pseudomonas</taxon>
    </lineage>
</organism>
<accession>A0A0C7D1Q0</accession>
<evidence type="ECO:0000256" key="7">
    <source>
        <dbReference type="RuleBase" id="RU363032"/>
    </source>
</evidence>
<reference evidence="13 16" key="5">
    <citation type="submission" date="2019-01" db="EMBL/GenBank/DDBJ databases">
        <title>The Pseudomonas aeruginosa pan-genome provides new insights on its population structure, horizontal gene transfer and pathogenicity.</title>
        <authorList>
            <person name="Freschi L."/>
            <person name="Vincent A.T."/>
            <person name="Jeukens J."/>
            <person name="Emond-Rheault J.-G."/>
            <person name="Kukavica-Ibrulj I."/>
            <person name="Dupont M.-J."/>
            <person name="Charette S.J."/>
            <person name="Boyle B."/>
            <person name="Levesque R.C."/>
        </authorList>
    </citation>
    <scope>NUCLEOTIDE SEQUENCE [LARGE SCALE GENOMIC DNA]</scope>
    <source>
        <strain evidence="13 16">PA-W36</strain>
    </source>
</reference>
<evidence type="ECO:0000256" key="6">
    <source>
        <dbReference type="ARBA" id="ARBA00023136"/>
    </source>
</evidence>
<dbReference type="PANTHER" id="PTHR30151">
    <property type="entry name" value="ALKANE SULFONATE ABC TRANSPORTER-RELATED, MEMBRANE SUBUNIT"/>
    <property type="match status" value="1"/>
</dbReference>
<dbReference type="EMBL" id="CVVU01000039">
    <property type="protein sequence ID" value="CRO16891.1"/>
    <property type="molecule type" value="Genomic_DNA"/>
</dbReference>
<dbReference type="SMR" id="A0A0C7D1Q0"/>
<evidence type="ECO:0000256" key="5">
    <source>
        <dbReference type="ARBA" id="ARBA00022989"/>
    </source>
</evidence>
<dbReference type="Proteomes" id="UP000644192">
    <property type="component" value="Unassembled WGS sequence"/>
</dbReference>
<evidence type="ECO:0000313" key="9">
    <source>
        <dbReference type="EMBL" id="CRO16891.1"/>
    </source>
</evidence>
<evidence type="ECO:0000256" key="2">
    <source>
        <dbReference type="ARBA" id="ARBA00022448"/>
    </source>
</evidence>
<reference evidence="13 16" key="4">
    <citation type="submission" date="2017-08" db="EMBL/GenBank/DDBJ databases">
        <authorList>
            <person name="Feschi L."/>
            <person name="Jeukens J."/>
            <person name="Emond-Rheault J.-G."/>
            <person name="Kukavica-Ibrulj I."/>
            <person name="Boyle B."/>
            <person name="Levesque R.C."/>
        </authorList>
    </citation>
    <scope>NUCLEOTIDE SEQUENCE [LARGE SCALE GENOMIC DNA]</scope>
    <source>
        <strain evidence="13 16">PA-W36</strain>
    </source>
</reference>
<keyword evidence="5 7" id="KW-1133">Transmembrane helix</keyword>
<keyword evidence="6 7" id="KW-0472">Membrane</keyword>
<feature type="transmembrane region" description="Helical" evidence="7">
    <location>
        <begin position="122"/>
        <end position="141"/>
    </location>
</feature>
<feature type="transmembrane region" description="Helical" evidence="7">
    <location>
        <begin position="88"/>
        <end position="110"/>
    </location>
</feature>
<evidence type="ECO:0000256" key="4">
    <source>
        <dbReference type="ARBA" id="ARBA00022692"/>
    </source>
</evidence>
<feature type="transmembrane region" description="Helical" evidence="7">
    <location>
        <begin position="26"/>
        <end position="43"/>
    </location>
</feature>
<evidence type="ECO:0000256" key="1">
    <source>
        <dbReference type="ARBA" id="ARBA00004651"/>
    </source>
</evidence>
<comment type="similarity">
    <text evidence="7">Belongs to the binding-protein-dependent transport system permease family.</text>
</comment>
<dbReference type="Gene3D" id="1.10.3720.10">
    <property type="entry name" value="MetI-like"/>
    <property type="match status" value="1"/>
</dbReference>
<reference evidence="11" key="7">
    <citation type="submission" date="2020-01" db="EMBL/GenBank/DDBJ databases">
        <title>Bacteria Cultured from War Wounds Associated with the Conflict in Eastern Ukraine.</title>
        <authorList>
            <person name="Snesrud E."/>
            <person name="Galac M.R."/>
            <person name="Mc Gann P."/>
            <person name="Valentine K."/>
            <person name="Viacheslav K."/>
        </authorList>
    </citation>
    <scope>NUCLEOTIDE SEQUENCE</scope>
    <source>
        <strain evidence="11">VNMU148</strain>
    </source>
</reference>
<dbReference type="Proteomes" id="UP000194857">
    <property type="component" value="Unassembled WGS sequence"/>
</dbReference>
<dbReference type="GO" id="GO:0010438">
    <property type="term" value="P:cellular response to sulfur starvation"/>
    <property type="evidence" value="ECO:0007669"/>
    <property type="project" value="TreeGrafter"/>
</dbReference>
<dbReference type="EMBL" id="NSNE01000007">
    <property type="protein sequence ID" value="RPM16321.1"/>
    <property type="molecule type" value="Genomic_DNA"/>
</dbReference>
<feature type="transmembrane region" description="Helical" evidence="7">
    <location>
        <begin position="235"/>
        <end position="257"/>
    </location>
</feature>
<dbReference type="Proteomes" id="UP000284767">
    <property type="component" value="Unassembled WGS sequence"/>
</dbReference>
<dbReference type="InterPro" id="IPR000515">
    <property type="entry name" value="MetI-like"/>
</dbReference>
<reference evidence="12 15" key="3">
    <citation type="submission" date="2017-05" db="EMBL/GenBank/DDBJ databases">
        <authorList>
            <person name="Song R."/>
            <person name="Chenine A.L."/>
            <person name="Ruprecht R.M."/>
        </authorList>
    </citation>
    <scope>NUCLEOTIDE SEQUENCE [LARGE SCALE GENOMIC DNA]</scope>
    <source>
        <strain evidence="12 15">S567_C10_BS</strain>
    </source>
</reference>
<evidence type="ECO:0000259" key="8">
    <source>
        <dbReference type="PROSITE" id="PS50928"/>
    </source>
</evidence>
<keyword evidence="3" id="KW-1003">Cell membrane</keyword>
<evidence type="ECO:0000313" key="16">
    <source>
        <dbReference type="Proteomes" id="UP000284767"/>
    </source>
</evidence>
<dbReference type="PROSITE" id="PS50928">
    <property type="entry name" value="ABC_TM1"/>
    <property type="match status" value="1"/>
</dbReference>
<dbReference type="AlphaFoldDB" id="A0A0C7D1Q0"/>
<reference evidence="9" key="1">
    <citation type="submission" date="2015-06" db="EMBL/GenBank/DDBJ databases">
        <authorList>
            <person name="Radhakrishnan R."/>
            <person name="Underwood A."/>
            <person name="Al-Shahib A."/>
        </authorList>
    </citation>
    <scope>NUCLEOTIDE SEQUENCE</scope>
    <source>
        <strain evidence="9">P19_London_7_VIM_2_05_10</strain>
    </source>
</reference>
<dbReference type="PANTHER" id="PTHR30151:SF25">
    <property type="entry name" value="TAURINE TRANSPORT SYSTEM PERMEASE PROTEIN TAUC"/>
    <property type="match status" value="1"/>
</dbReference>
<protein>
    <submittedName>
        <fullName evidence="10">ABC transporter permease subunit</fullName>
    </submittedName>
    <submittedName>
        <fullName evidence="9">Aliphatic sulfonates transport permease protein SsuC</fullName>
    </submittedName>
    <submittedName>
        <fullName evidence="12">Taurine ABC transporter permease</fullName>
    </submittedName>
</protein>
<evidence type="ECO:0000256" key="3">
    <source>
        <dbReference type="ARBA" id="ARBA00022475"/>
    </source>
</evidence>
<dbReference type="RefSeq" id="WP_003114312.1">
    <property type="nucleotide sequence ID" value="NZ_AP014651.1"/>
</dbReference>
<feature type="domain" description="ABC transmembrane type-1" evidence="8">
    <location>
        <begin position="81"/>
        <end position="261"/>
    </location>
</feature>
<reference evidence="10 17" key="6">
    <citation type="submission" date="2019-11" db="EMBL/GenBank/DDBJ databases">
        <title>Genomes of ocular Pseudomonas aeruginosa isolates.</title>
        <authorList>
            <person name="Khan M."/>
            <person name="Rice S.A."/>
            <person name="Willcox M.D.P."/>
            <person name="Stapleton F."/>
        </authorList>
    </citation>
    <scope>NUCLEOTIDE SEQUENCE [LARGE SCALE GENOMIC DNA]</scope>
    <source>
        <strain evidence="10 17">PA221</strain>
    </source>
</reference>
<feature type="transmembrane region" description="Helical" evidence="7">
    <location>
        <begin position="147"/>
        <end position="166"/>
    </location>
</feature>
<comment type="subcellular location">
    <subcellularLocation>
        <location evidence="1 7">Cell membrane</location>
        <topology evidence="1 7">Multi-pass membrane protein</topology>
    </subcellularLocation>
</comment>
<evidence type="ECO:0000313" key="14">
    <source>
        <dbReference type="Proteomes" id="UP000045039"/>
    </source>
</evidence>
<gene>
    <name evidence="9" type="primary">ssuC_2</name>
    <name evidence="12" type="ORF">CAZ10_27030</name>
    <name evidence="10" type="ORF">GNQ48_15155</name>
    <name evidence="11" type="ORF">GUL26_00435</name>
    <name evidence="13" type="ORF">IPC1295_14320</name>
    <name evidence="9" type="ORF">PAERUG_P19_London_7_VIM_2_05_10_00965</name>
</gene>
<dbReference type="Pfam" id="PF00528">
    <property type="entry name" value="BPD_transp_1"/>
    <property type="match status" value="1"/>
</dbReference>
<feature type="transmembrane region" description="Helical" evidence="7">
    <location>
        <begin position="187"/>
        <end position="215"/>
    </location>
</feature>
<dbReference type="GO" id="GO:0042918">
    <property type="term" value="P:alkanesulfonate transmembrane transport"/>
    <property type="evidence" value="ECO:0007669"/>
    <property type="project" value="UniProtKB-ARBA"/>
</dbReference>
<dbReference type="InterPro" id="IPR035906">
    <property type="entry name" value="MetI-like_sf"/>
</dbReference>
<evidence type="ECO:0000313" key="10">
    <source>
        <dbReference type="EMBL" id="MUI36349.1"/>
    </source>
</evidence>
<evidence type="ECO:0000313" key="11">
    <source>
        <dbReference type="EMBL" id="MZZ10701.1"/>
    </source>
</evidence>